<evidence type="ECO:0000256" key="1">
    <source>
        <dbReference type="ARBA" id="ARBA00004126"/>
    </source>
</evidence>
<proteinExistence type="predicted"/>
<evidence type="ECO:0000256" key="2">
    <source>
        <dbReference type="ARBA" id="ARBA00022692"/>
    </source>
</evidence>
<dbReference type="STRING" id="1432307.W9CKR5"/>
<protein>
    <submittedName>
        <fullName evidence="7">Indole-diterpene biosynthesis protein PaxU</fullName>
    </submittedName>
</protein>
<keyword evidence="5" id="KW-0539">Nucleus</keyword>
<dbReference type="AlphaFoldDB" id="W9CKR5"/>
<evidence type="ECO:0000313" key="7">
    <source>
        <dbReference type="EMBL" id="ESZ95120.1"/>
    </source>
</evidence>
<evidence type="ECO:0000313" key="8">
    <source>
        <dbReference type="Proteomes" id="UP000019487"/>
    </source>
</evidence>
<dbReference type="PANTHER" id="PTHR12265:SF30">
    <property type="entry name" value="TRANSMEMBRANE PROTEIN 53"/>
    <property type="match status" value="1"/>
</dbReference>
<evidence type="ECO:0000256" key="3">
    <source>
        <dbReference type="ARBA" id="ARBA00022989"/>
    </source>
</evidence>
<evidence type="ECO:0000256" key="5">
    <source>
        <dbReference type="ARBA" id="ARBA00023242"/>
    </source>
</evidence>
<comment type="subcellular location">
    <subcellularLocation>
        <location evidence="6">Endomembrane system</location>
        <topology evidence="6">Single-pass membrane protein</topology>
    </subcellularLocation>
    <subcellularLocation>
        <location evidence="1">Nucleus membrane</location>
    </subcellularLocation>
</comment>
<comment type="caution">
    <text evidence="7">The sequence shown here is derived from an EMBL/GenBank/DDBJ whole genome shotgun (WGS) entry which is preliminary data.</text>
</comment>
<dbReference type="HOGENOM" id="CLU_036503_0_0_1"/>
<dbReference type="GO" id="GO:0031965">
    <property type="term" value="C:nuclear membrane"/>
    <property type="evidence" value="ECO:0007669"/>
    <property type="project" value="UniProtKB-SubCell"/>
</dbReference>
<keyword evidence="3" id="KW-1133">Transmembrane helix</keyword>
<sequence>MSNLNHFTHLTPSILIHEPETTISLQNPNPASTSPDLILICAWLNAPLKHIFKYTSAHKSQHPTSRILIITTSTINTLTSSSSSSNLARLLPALDILYKLPGDAKILVHSFSNGGAFTITSLAREYASTKGIPIPITAMTLDSSPGKFHYHATILAFSIGLPKNPLVQFMGIFILRILLGIYKVHYALWGKLDAIEKARRDLNDERLFAKDARRCYVYSEGDRMVRWRDVEEHAGEAVERGYRVLRERFVEGGHVGLMVGDGGRYLQVLRGVWEGGW</sequence>
<dbReference type="Pfam" id="PF05705">
    <property type="entry name" value="DUF829"/>
    <property type="match status" value="1"/>
</dbReference>
<keyword evidence="2" id="KW-0812">Transmembrane</keyword>
<dbReference type="PANTHER" id="PTHR12265">
    <property type="entry name" value="TRANSMEMBRANE PROTEIN 53"/>
    <property type="match status" value="1"/>
</dbReference>
<reference evidence="7 8" key="1">
    <citation type="journal article" date="2014" name="Genome Announc.">
        <title>Draft genome sequence of Sclerotinia borealis, a psychrophilic plant pathogenic fungus.</title>
        <authorList>
            <person name="Mardanov A.V."/>
            <person name="Beletsky A.V."/>
            <person name="Kadnikov V.V."/>
            <person name="Ignatov A.N."/>
            <person name="Ravin N.V."/>
        </authorList>
    </citation>
    <scope>NUCLEOTIDE SEQUENCE [LARGE SCALE GENOMIC DNA]</scope>
    <source>
        <strain evidence="8">F-4157</strain>
    </source>
</reference>
<dbReference type="EMBL" id="AYSA01000208">
    <property type="protein sequence ID" value="ESZ95120.1"/>
    <property type="molecule type" value="Genomic_DNA"/>
</dbReference>
<name>W9CKR5_SCLBF</name>
<accession>W9CKR5</accession>
<keyword evidence="4" id="KW-0472">Membrane</keyword>
<keyword evidence="8" id="KW-1185">Reference proteome</keyword>
<dbReference type="OrthoDB" id="77878at2759"/>
<dbReference type="Proteomes" id="UP000019487">
    <property type="component" value="Unassembled WGS sequence"/>
</dbReference>
<gene>
    <name evidence="7" type="ORF">SBOR_4487</name>
</gene>
<evidence type="ECO:0000256" key="6">
    <source>
        <dbReference type="ARBA" id="ARBA00037847"/>
    </source>
</evidence>
<evidence type="ECO:0000256" key="4">
    <source>
        <dbReference type="ARBA" id="ARBA00023136"/>
    </source>
</evidence>
<organism evidence="7 8">
    <name type="scientific">Sclerotinia borealis (strain F-4128)</name>
    <dbReference type="NCBI Taxonomy" id="1432307"/>
    <lineage>
        <taxon>Eukaryota</taxon>
        <taxon>Fungi</taxon>
        <taxon>Dikarya</taxon>
        <taxon>Ascomycota</taxon>
        <taxon>Pezizomycotina</taxon>
        <taxon>Leotiomycetes</taxon>
        <taxon>Helotiales</taxon>
        <taxon>Sclerotiniaceae</taxon>
        <taxon>Sclerotinia</taxon>
    </lineage>
</organism>
<dbReference type="InterPro" id="IPR008547">
    <property type="entry name" value="DUF829_TMEM53"/>
</dbReference>